<dbReference type="InterPro" id="IPR010985">
    <property type="entry name" value="Ribbon_hlx_hlx"/>
</dbReference>
<dbReference type="AlphaFoldDB" id="A0A369N3Q2"/>
<gene>
    <name evidence="1" type="ORF">C1871_09970</name>
</gene>
<name>A0A369N3Q2_EGGLN</name>
<sequence>MFDNGANMTPFIVEGSGRFPAQDDKARKININMPEWLIDELDREAKHLAVNRQAIINTWLAEKLEEKRRSA</sequence>
<dbReference type="GO" id="GO:0006355">
    <property type="term" value="P:regulation of DNA-templated transcription"/>
    <property type="evidence" value="ECO:0007669"/>
    <property type="project" value="InterPro"/>
</dbReference>
<dbReference type="SUPFAM" id="SSF47598">
    <property type="entry name" value="Ribbon-helix-helix"/>
    <property type="match status" value="1"/>
</dbReference>
<evidence type="ECO:0000313" key="1">
    <source>
        <dbReference type="EMBL" id="RDB84339.1"/>
    </source>
</evidence>
<dbReference type="Proteomes" id="UP000253857">
    <property type="component" value="Unassembled WGS sequence"/>
</dbReference>
<dbReference type="Gene3D" id="1.10.1220.10">
    <property type="entry name" value="Met repressor-like"/>
    <property type="match status" value="1"/>
</dbReference>
<dbReference type="InterPro" id="IPR013321">
    <property type="entry name" value="Arc_rbn_hlx_hlx"/>
</dbReference>
<evidence type="ECO:0000313" key="2">
    <source>
        <dbReference type="Proteomes" id="UP000253857"/>
    </source>
</evidence>
<organism evidence="1 2">
    <name type="scientific">Eggerthella lenta</name>
    <name type="common">Eubacterium lentum</name>
    <dbReference type="NCBI Taxonomy" id="84112"/>
    <lineage>
        <taxon>Bacteria</taxon>
        <taxon>Bacillati</taxon>
        <taxon>Actinomycetota</taxon>
        <taxon>Coriobacteriia</taxon>
        <taxon>Eggerthellales</taxon>
        <taxon>Eggerthellaceae</taxon>
        <taxon>Eggerthella</taxon>
    </lineage>
</organism>
<proteinExistence type="predicted"/>
<comment type="caution">
    <text evidence="1">The sequence shown here is derived from an EMBL/GenBank/DDBJ whole genome shotgun (WGS) entry which is preliminary data.</text>
</comment>
<accession>A0A369N3Q2</accession>
<protein>
    <submittedName>
        <fullName evidence="1">CopG family transcriptional regulator</fullName>
    </submittedName>
</protein>
<dbReference type="NCBIfam" id="NF047399">
    <property type="entry name" value="BrnA_antitoxin_add"/>
    <property type="match status" value="1"/>
</dbReference>
<reference evidence="1 2" key="1">
    <citation type="journal article" date="2018" name="Elife">
        <title>Discovery and characterization of a prevalent human gut bacterial enzyme sufficient for the inactivation of a family of plant toxins.</title>
        <authorList>
            <person name="Koppel N."/>
            <person name="Bisanz J.E."/>
            <person name="Pandelia M.E."/>
            <person name="Turnbaugh P.J."/>
            <person name="Balskus E.P."/>
        </authorList>
    </citation>
    <scope>NUCLEOTIDE SEQUENCE [LARGE SCALE GENOMIC DNA]</scope>
    <source>
        <strain evidence="1 2">FAA1-1-60AUCSF</strain>
    </source>
</reference>
<dbReference type="EMBL" id="PPTY01000017">
    <property type="protein sequence ID" value="RDB84339.1"/>
    <property type="molecule type" value="Genomic_DNA"/>
</dbReference>